<feature type="domain" description="Glycosyl transferase family 1" evidence="1">
    <location>
        <begin position="192"/>
        <end position="348"/>
    </location>
</feature>
<dbReference type="AlphaFoldDB" id="A0A8B3BU14"/>
<dbReference type="EMBL" id="QRLN01000005">
    <property type="protein sequence ID" value="RHJ14474.1"/>
    <property type="molecule type" value="Genomic_DNA"/>
</dbReference>
<dbReference type="Proteomes" id="UP000283992">
    <property type="component" value="Unassembled WGS sequence"/>
</dbReference>
<evidence type="ECO:0000313" key="3">
    <source>
        <dbReference type="Proteomes" id="UP000283992"/>
    </source>
</evidence>
<accession>A0A8B3BU14</accession>
<reference evidence="2 3" key="1">
    <citation type="submission" date="2018-08" db="EMBL/GenBank/DDBJ databases">
        <title>A genome reference for cultivated species of the human gut microbiota.</title>
        <authorList>
            <person name="Zou Y."/>
            <person name="Xue W."/>
            <person name="Luo G."/>
        </authorList>
    </citation>
    <scope>NUCLEOTIDE SEQUENCE [LARGE SCALE GENOMIC DNA]</scope>
    <source>
        <strain evidence="2 3">AM12-54</strain>
    </source>
</reference>
<dbReference type="SUPFAM" id="SSF53756">
    <property type="entry name" value="UDP-Glycosyltransferase/glycogen phosphorylase"/>
    <property type="match status" value="1"/>
</dbReference>
<proteinExistence type="predicted"/>
<dbReference type="Pfam" id="PF00534">
    <property type="entry name" value="Glycos_transf_1"/>
    <property type="match status" value="1"/>
</dbReference>
<organism evidence="2 3">
    <name type="scientific">Mediterraneibacter gnavus</name>
    <name type="common">Ruminococcus gnavus</name>
    <dbReference type="NCBI Taxonomy" id="33038"/>
    <lineage>
        <taxon>Bacteria</taxon>
        <taxon>Bacillati</taxon>
        <taxon>Bacillota</taxon>
        <taxon>Clostridia</taxon>
        <taxon>Lachnospirales</taxon>
        <taxon>Lachnospiraceae</taxon>
        <taxon>Mediterraneibacter</taxon>
    </lineage>
</organism>
<keyword evidence="2" id="KW-0808">Transferase</keyword>
<dbReference type="RefSeq" id="WP_118341385.1">
    <property type="nucleotide sequence ID" value="NZ_QRLN01000005.1"/>
</dbReference>
<sequence>MRKILILAGRYLPGHKDGGPLRTLINLTDALGDEYEFYIACFDRDQGDTQPYTDIERDTWNKVGKAKVWYVQPGGFTKKLILNLAEDKDIIYLTSFYAEYGYKTLLLKKEKKIQSPVVIASMGVFSKEALAQKSLKKNVFIAGCKMLHLFNEITWSVTSELEAEDVKRVMGEKSKYIVAEDLPRTQVPGRTKKWEKTIKICFLSRICEHKGLDILIDALLQIQGYNIEFSIFGPIQEKEYWNTCREKLKQTEISWTYKGDVPSEEVQSVLSTQDILVLPTKSENYGHVVFEALSVGCIPIISDRTPWSLVESWKAGYVVSRTKEAFVRALTEYLNISIEDKNEMVDNAVKLAKYKVEQSKIKTGYREIFELRGNR</sequence>
<protein>
    <submittedName>
        <fullName evidence="2">Glycosyltransferase</fullName>
    </submittedName>
</protein>
<dbReference type="InterPro" id="IPR001296">
    <property type="entry name" value="Glyco_trans_1"/>
</dbReference>
<dbReference type="GO" id="GO:0016757">
    <property type="term" value="F:glycosyltransferase activity"/>
    <property type="evidence" value="ECO:0007669"/>
    <property type="project" value="InterPro"/>
</dbReference>
<dbReference type="Gene3D" id="3.40.50.2000">
    <property type="entry name" value="Glycogen Phosphorylase B"/>
    <property type="match status" value="1"/>
</dbReference>
<evidence type="ECO:0000259" key="1">
    <source>
        <dbReference type="Pfam" id="PF00534"/>
    </source>
</evidence>
<name>A0A8B3BU14_MEDGN</name>
<comment type="caution">
    <text evidence="2">The sequence shown here is derived from an EMBL/GenBank/DDBJ whole genome shotgun (WGS) entry which is preliminary data.</text>
</comment>
<gene>
    <name evidence="2" type="ORF">DW142_05075</name>
</gene>
<evidence type="ECO:0000313" key="2">
    <source>
        <dbReference type="EMBL" id="RHJ14474.1"/>
    </source>
</evidence>
<dbReference type="PANTHER" id="PTHR12526">
    <property type="entry name" value="GLYCOSYLTRANSFERASE"/>
    <property type="match status" value="1"/>
</dbReference>